<evidence type="ECO:0000313" key="3">
    <source>
        <dbReference type="Proteomes" id="UP000008840"/>
    </source>
</evidence>
<organism evidence="2 3">
    <name type="scientific">Stenotrophomonas maltophilia (strain K279a)</name>
    <dbReference type="NCBI Taxonomy" id="522373"/>
    <lineage>
        <taxon>Bacteria</taxon>
        <taxon>Pseudomonadati</taxon>
        <taxon>Pseudomonadota</taxon>
        <taxon>Gammaproteobacteria</taxon>
        <taxon>Lysobacterales</taxon>
        <taxon>Lysobacteraceae</taxon>
        <taxon>Stenotrophomonas</taxon>
        <taxon>Stenotrophomonas maltophilia group</taxon>
    </lineage>
</organism>
<dbReference type="KEGG" id="sml:Smlt3778"/>
<dbReference type="HOGENOM" id="CLU_1905616_0_0_6"/>
<dbReference type="EMBL" id="AM743169">
    <property type="protein sequence ID" value="CAQ47187.1"/>
    <property type="molecule type" value="Genomic_DNA"/>
</dbReference>
<accession>B2FSD3</accession>
<sequence length="133" mass="14215">MRQPVCEPRFAPTGSMGIHINGYPEIHPRMAWIYGVDQVDSYQSEIGADQRSAPTTSRVKLSKAGWVRLRGCPRHGCRGQAPTDGFTASPATGPTPPSHGMHALAVDVAGQRPALPGCRAQPCQQTPTLRTSG</sequence>
<dbReference type="EnsemblBacteria" id="CAQ47187">
    <property type="protein sequence ID" value="CAQ47187"/>
    <property type="gene ID" value="Smlt3778"/>
</dbReference>
<reference evidence="2 3" key="1">
    <citation type="journal article" date="2008" name="Genome Biol.">
        <title>The complete genome, comparative and functional analysis of Stenotrophomonas maltophilia reveals an organism heavily shielded by drug resistance determinants.</title>
        <authorList>
            <person name="Crossman L.C."/>
            <person name="Gould V.C."/>
            <person name="Dow J.M."/>
            <person name="Vernikos G.S."/>
            <person name="Okazaki A."/>
            <person name="Sebaihia M."/>
            <person name="Saunders D."/>
            <person name="Arrowsmith C."/>
            <person name="Carver T."/>
            <person name="Peters N."/>
            <person name="Adlem E."/>
            <person name="Kerhornou A."/>
            <person name="Lord A."/>
            <person name="Murphy L."/>
            <person name="Seeger K."/>
            <person name="Squares R."/>
            <person name="Rutter S."/>
            <person name="Quail M.A."/>
            <person name="Rajandream M.A."/>
            <person name="Harris D."/>
            <person name="Churcher C."/>
            <person name="Bentley S.D."/>
            <person name="Parkhill J."/>
            <person name="Thomson N.R."/>
            <person name="Avison M.B."/>
        </authorList>
    </citation>
    <scope>NUCLEOTIDE SEQUENCE [LARGE SCALE GENOMIC DNA]</scope>
    <source>
        <strain evidence="2 3">K279a</strain>
    </source>
</reference>
<evidence type="ECO:0000256" key="1">
    <source>
        <dbReference type="SAM" id="MobiDB-lite"/>
    </source>
</evidence>
<dbReference type="Proteomes" id="UP000008840">
    <property type="component" value="Chromosome"/>
</dbReference>
<name>B2FSD3_STRMK</name>
<gene>
    <name evidence="2" type="ordered locus">Smlt3778</name>
</gene>
<dbReference type="AlphaFoldDB" id="B2FSD3"/>
<keyword evidence="3" id="KW-1185">Reference proteome</keyword>
<proteinExistence type="predicted"/>
<feature type="region of interest" description="Disordered" evidence="1">
    <location>
        <begin position="77"/>
        <end position="101"/>
    </location>
</feature>
<protein>
    <submittedName>
        <fullName evidence="2">Uncharacterized protein</fullName>
    </submittedName>
</protein>
<evidence type="ECO:0000313" key="2">
    <source>
        <dbReference type="EMBL" id="CAQ47187.1"/>
    </source>
</evidence>